<feature type="compositionally biased region" description="Gly residues" evidence="1">
    <location>
        <begin position="1"/>
        <end position="24"/>
    </location>
</feature>
<feature type="transmembrane region" description="Helical" evidence="2">
    <location>
        <begin position="69"/>
        <end position="87"/>
    </location>
</feature>
<name>A0A7X0L0M4_9ACTN</name>
<keyword evidence="2" id="KW-0472">Membrane</keyword>
<proteinExistence type="predicted"/>
<feature type="transmembrane region" description="Helical" evidence="2">
    <location>
        <begin position="214"/>
        <end position="234"/>
    </location>
</feature>
<feature type="transmembrane region" description="Helical" evidence="2">
    <location>
        <begin position="569"/>
        <end position="594"/>
    </location>
</feature>
<organism evidence="3 4">
    <name type="scientific">Actinomadura coerulea</name>
    <dbReference type="NCBI Taxonomy" id="46159"/>
    <lineage>
        <taxon>Bacteria</taxon>
        <taxon>Bacillati</taxon>
        <taxon>Actinomycetota</taxon>
        <taxon>Actinomycetes</taxon>
        <taxon>Streptosporangiales</taxon>
        <taxon>Thermomonosporaceae</taxon>
        <taxon>Actinomadura</taxon>
    </lineage>
</organism>
<evidence type="ECO:0000256" key="2">
    <source>
        <dbReference type="SAM" id="Phobius"/>
    </source>
</evidence>
<sequence>MKDGTVAGGRRTGGRPDGGPGGGRDGGRREGTMDAGRVLVRATAAPALVLVAWLAVSLPLLMAGLFRPAPAVALFVPVAALVLWLGLRTRAEAAPGGLPKSAKAPGGPDAARHWPVWSVFAVTAAFLVLQVVMCAEQIVVRRDPASYVQFATWLAKHGSLPIPLSERAFGGPDAALAFASPAFYQDGGAVVPQFMAGWPLVLAPAGWVGGAHGMVLTAPLLGACCVLSFAGLVARLVGPRWAPAGALLLALTLPMLYVSRNTFSELPAIVLLLGGLSLMYDARREPGDGRVAGAKALLAGAALGLIVLVRIDGLRDVLPVAVFAGLLIARRRAAGYWAAGGLLLGAGAGLAEGLTMSRPYLSYLRASLVPLAAISAAVLAATVILVVALRRDRTGTRLRRAGAAVARGRLPGAAAVLTVLVMAGFALRPLAQTVRRPPATGDDAMNVRFIEMIQKIQGLPVDGTRQYSELSLYWVLWYVGVPALLFAAFGAALLVRRLLRGQSPEWLLPYAMVVWTTAQVLVRPGITPDHPWASRRLIGLVIPGLLLFTVFASAWTVRRVRRLGYGPKVVRAGAVAGVALMLVPIVLTSGGYLVTRTEQGEVAAVEGMCRSLPARASVVVVEQATADRFLQVVRGECGRPAARTTGSASPEDVRRVAAGARRAGRRPVIMAARPEQVAPYGTPRRVLHLVTRQDGRTLTGPPGGTWGLTMDVWTTEPARP</sequence>
<feature type="transmembrane region" description="Helical" evidence="2">
    <location>
        <begin position="363"/>
        <end position="389"/>
    </location>
</feature>
<keyword evidence="2" id="KW-0812">Transmembrane</keyword>
<evidence type="ECO:0000256" key="1">
    <source>
        <dbReference type="SAM" id="MobiDB-lite"/>
    </source>
</evidence>
<feature type="transmembrane region" description="Helical" evidence="2">
    <location>
        <begin position="240"/>
        <end position="258"/>
    </location>
</feature>
<comment type="caution">
    <text evidence="3">The sequence shown here is derived from an EMBL/GenBank/DDBJ whole genome shotgun (WGS) entry which is preliminary data.</text>
</comment>
<feature type="transmembrane region" description="Helical" evidence="2">
    <location>
        <begin position="292"/>
        <end position="312"/>
    </location>
</feature>
<feature type="transmembrane region" description="Helical" evidence="2">
    <location>
        <begin position="38"/>
        <end position="62"/>
    </location>
</feature>
<dbReference type="RefSeq" id="WP_230298680.1">
    <property type="nucleotide sequence ID" value="NZ_JACHMQ010000001.1"/>
</dbReference>
<feature type="transmembrane region" description="Helical" evidence="2">
    <location>
        <begin position="333"/>
        <end position="351"/>
    </location>
</feature>
<dbReference type="Proteomes" id="UP000546324">
    <property type="component" value="Unassembled WGS sequence"/>
</dbReference>
<keyword evidence="4" id="KW-1185">Reference proteome</keyword>
<protein>
    <submittedName>
        <fullName evidence="3">FtsH-binding integral membrane protein</fullName>
    </submittedName>
</protein>
<evidence type="ECO:0000313" key="4">
    <source>
        <dbReference type="Proteomes" id="UP000546324"/>
    </source>
</evidence>
<dbReference type="EMBL" id="JACHMQ010000001">
    <property type="protein sequence ID" value="MBB6397637.1"/>
    <property type="molecule type" value="Genomic_DNA"/>
</dbReference>
<reference evidence="3 4" key="1">
    <citation type="submission" date="2020-08" db="EMBL/GenBank/DDBJ databases">
        <title>Sequencing the genomes of 1000 actinobacteria strains.</title>
        <authorList>
            <person name="Klenk H.-P."/>
        </authorList>
    </citation>
    <scope>NUCLEOTIDE SEQUENCE [LARGE SCALE GENOMIC DNA]</scope>
    <source>
        <strain evidence="3 4">DSM 43675</strain>
    </source>
</reference>
<feature type="region of interest" description="Disordered" evidence="1">
    <location>
        <begin position="1"/>
        <end position="31"/>
    </location>
</feature>
<feature type="transmembrane region" description="Helical" evidence="2">
    <location>
        <begin position="114"/>
        <end position="135"/>
    </location>
</feature>
<dbReference type="AlphaFoldDB" id="A0A7X0L0M4"/>
<keyword evidence="2" id="KW-1133">Transmembrane helix</keyword>
<accession>A0A7X0L0M4</accession>
<gene>
    <name evidence="3" type="ORF">BKA00_004551</name>
</gene>
<feature type="transmembrane region" description="Helical" evidence="2">
    <location>
        <begin position="410"/>
        <end position="427"/>
    </location>
</feature>
<feature type="transmembrane region" description="Helical" evidence="2">
    <location>
        <begin position="475"/>
        <end position="495"/>
    </location>
</feature>
<feature type="transmembrane region" description="Helical" evidence="2">
    <location>
        <begin position="538"/>
        <end position="557"/>
    </location>
</feature>
<feature type="transmembrane region" description="Helical" evidence="2">
    <location>
        <begin position="263"/>
        <end position="280"/>
    </location>
</feature>
<evidence type="ECO:0000313" key="3">
    <source>
        <dbReference type="EMBL" id="MBB6397637.1"/>
    </source>
</evidence>